<organism evidence="5 6">
    <name type="scientific">Phocaeicola vulgatus</name>
    <name type="common">Bacteroides vulgatus</name>
    <dbReference type="NCBI Taxonomy" id="821"/>
    <lineage>
        <taxon>Bacteria</taxon>
        <taxon>Pseudomonadati</taxon>
        <taxon>Bacteroidota</taxon>
        <taxon>Bacteroidia</taxon>
        <taxon>Bacteroidales</taxon>
        <taxon>Bacteroidaceae</taxon>
        <taxon>Phocaeicola</taxon>
    </lineage>
</organism>
<evidence type="ECO:0000256" key="2">
    <source>
        <dbReference type="ARBA" id="ARBA00023125"/>
    </source>
</evidence>
<dbReference type="PANTHER" id="PTHR33204">
    <property type="entry name" value="TRANSCRIPTIONAL REGULATOR, MARR FAMILY"/>
    <property type="match status" value="1"/>
</dbReference>
<reference evidence="5 6" key="1">
    <citation type="submission" date="2018-08" db="EMBL/GenBank/DDBJ databases">
        <title>A genome reference for cultivated species of the human gut microbiota.</title>
        <authorList>
            <person name="Zou Y."/>
            <person name="Xue W."/>
            <person name="Luo G."/>
        </authorList>
    </citation>
    <scope>NUCLEOTIDE SEQUENCE [LARGE SCALE GENOMIC DNA]</scope>
    <source>
        <strain evidence="5 6">TF05-18</strain>
    </source>
</reference>
<dbReference type="InterPro" id="IPR036390">
    <property type="entry name" value="WH_DNA-bd_sf"/>
</dbReference>
<dbReference type="SUPFAM" id="SSF46785">
    <property type="entry name" value="Winged helix' DNA-binding domain"/>
    <property type="match status" value="1"/>
</dbReference>
<dbReference type="Gene3D" id="1.10.10.10">
    <property type="entry name" value="Winged helix-like DNA-binding domain superfamily/Winged helix DNA-binding domain"/>
    <property type="match status" value="1"/>
</dbReference>
<proteinExistence type="predicted"/>
<evidence type="ECO:0000313" key="6">
    <source>
        <dbReference type="Proteomes" id="UP000261278"/>
    </source>
</evidence>
<dbReference type="InterPro" id="IPR036388">
    <property type="entry name" value="WH-like_DNA-bd_sf"/>
</dbReference>
<accession>A0A396AJJ3</accession>
<dbReference type="EMBL" id="QSSN01000025">
    <property type="protein sequence ID" value="RGL83114.1"/>
    <property type="molecule type" value="Genomic_DNA"/>
</dbReference>
<name>A0A396AJJ3_PHOVU</name>
<dbReference type="PROSITE" id="PS51118">
    <property type="entry name" value="HTH_HXLR"/>
    <property type="match status" value="1"/>
</dbReference>
<evidence type="ECO:0000256" key="1">
    <source>
        <dbReference type="ARBA" id="ARBA00023015"/>
    </source>
</evidence>
<dbReference type="RefSeq" id="WP_117678460.1">
    <property type="nucleotide sequence ID" value="NZ_JAKKXL010000016.1"/>
</dbReference>
<sequence length="125" mass="14348">MNSLQLQENLKKYTRIEDCPIRNVLSRFSSKWAMLILCVLSENKSTRFNTISKAIPDISPKVLTETLKTLEADGLVKRKLYAEIPPRVEYSLTEVGQSLIPILNNLIAWALDNAAYISKRRKKRI</sequence>
<dbReference type="PANTHER" id="PTHR33204:SF39">
    <property type="entry name" value="TRANSCRIPTIONAL REGULATORY PROTEIN"/>
    <property type="match status" value="1"/>
</dbReference>
<keyword evidence="1" id="KW-0805">Transcription regulation</keyword>
<dbReference type="InterPro" id="IPR002577">
    <property type="entry name" value="HTH_HxlR"/>
</dbReference>
<gene>
    <name evidence="5" type="ORF">DXC44_17350</name>
</gene>
<evidence type="ECO:0000313" key="5">
    <source>
        <dbReference type="EMBL" id="RGL83114.1"/>
    </source>
</evidence>
<dbReference type="GO" id="GO:0003677">
    <property type="term" value="F:DNA binding"/>
    <property type="evidence" value="ECO:0007669"/>
    <property type="project" value="UniProtKB-KW"/>
</dbReference>
<dbReference type="AlphaFoldDB" id="A0A396AJJ3"/>
<evidence type="ECO:0000259" key="4">
    <source>
        <dbReference type="PROSITE" id="PS51118"/>
    </source>
</evidence>
<dbReference type="Proteomes" id="UP000261278">
    <property type="component" value="Unassembled WGS sequence"/>
</dbReference>
<feature type="domain" description="HTH hxlR-type" evidence="4">
    <location>
        <begin position="19"/>
        <end position="118"/>
    </location>
</feature>
<keyword evidence="3" id="KW-0804">Transcription</keyword>
<evidence type="ECO:0000256" key="3">
    <source>
        <dbReference type="ARBA" id="ARBA00023163"/>
    </source>
</evidence>
<keyword evidence="2" id="KW-0238">DNA-binding</keyword>
<dbReference type="Pfam" id="PF01638">
    <property type="entry name" value="HxlR"/>
    <property type="match status" value="1"/>
</dbReference>
<protein>
    <submittedName>
        <fullName evidence="5">Transcriptional regulator</fullName>
    </submittedName>
</protein>
<comment type="caution">
    <text evidence="5">The sequence shown here is derived from an EMBL/GenBank/DDBJ whole genome shotgun (WGS) entry which is preliminary data.</text>
</comment>